<accession>A0ABQ2A822</accession>
<gene>
    <name evidence="1" type="ORF">GCM10007362_45800</name>
</gene>
<keyword evidence="2" id="KW-1185">Reference proteome</keyword>
<dbReference type="Proteomes" id="UP000605427">
    <property type="component" value="Unassembled WGS sequence"/>
</dbReference>
<evidence type="ECO:0000313" key="1">
    <source>
        <dbReference type="EMBL" id="GGH86316.1"/>
    </source>
</evidence>
<name>A0ABQ2A822_9BACL</name>
<sequence>MEKAKDEKTNLGRFVSEFGISGNPVLQGEPGFMKIRPFLGGLIGEKVMNRSKHGFFVRAESRVGF</sequence>
<organism evidence="1 2">
    <name type="scientific">Saccharibacillus endophyticus</name>
    <dbReference type="NCBI Taxonomy" id="2060666"/>
    <lineage>
        <taxon>Bacteria</taxon>
        <taxon>Bacillati</taxon>
        <taxon>Bacillota</taxon>
        <taxon>Bacilli</taxon>
        <taxon>Bacillales</taxon>
        <taxon>Paenibacillaceae</taxon>
        <taxon>Saccharibacillus</taxon>
    </lineage>
</organism>
<protein>
    <submittedName>
        <fullName evidence="1">Uncharacterized protein</fullName>
    </submittedName>
</protein>
<evidence type="ECO:0000313" key="2">
    <source>
        <dbReference type="Proteomes" id="UP000605427"/>
    </source>
</evidence>
<reference evidence="2" key="1">
    <citation type="journal article" date="2019" name="Int. J. Syst. Evol. Microbiol.">
        <title>The Global Catalogue of Microorganisms (GCM) 10K type strain sequencing project: providing services to taxonomists for standard genome sequencing and annotation.</title>
        <authorList>
            <consortium name="The Broad Institute Genomics Platform"/>
            <consortium name="The Broad Institute Genome Sequencing Center for Infectious Disease"/>
            <person name="Wu L."/>
            <person name="Ma J."/>
        </authorList>
    </citation>
    <scope>NUCLEOTIDE SEQUENCE [LARGE SCALE GENOMIC DNA]</scope>
    <source>
        <strain evidence="2">CCM 8702</strain>
    </source>
</reference>
<dbReference type="EMBL" id="BMDD01000007">
    <property type="protein sequence ID" value="GGH86316.1"/>
    <property type="molecule type" value="Genomic_DNA"/>
</dbReference>
<proteinExistence type="predicted"/>
<comment type="caution">
    <text evidence="1">The sequence shown here is derived from an EMBL/GenBank/DDBJ whole genome shotgun (WGS) entry which is preliminary data.</text>
</comment>